<dbReference type="EMBL" id="UHIO01000001">
    <property type="protein sequence ID" value="SUP39897.1"/>
    <property type="molecule type" value="Genomic_DNA"/>
</dbReference>
<gene>
    <name evidence="2" type="ORF">NCTC12020_00161</name>
</gene>
<name>A0A380NFN8_9FIRM</name>
<dbReference type="AlphaFoldDB" id="A0A380NFN8"/>
<reference evidence="2 3" key="1">
    <citation type="submission" date="2018-06" db="EMBL/GenBank/DDBJ databases">
        <authorList>
            <consortium name="Pathogen Informatics"/>
            <person name="Doyle S."/>
        </authorList>
    </citation>
    <scope>NUCLEOTIDE SEQUENCE [LARGE SCALE GENOMIC DNA]</scope>
    <source>
        <strain evidence="2 3">NCTC12020</strain>
    </source>
</reference>
<dbReference type="InterPro" id="IPR009709">
    <property type="entry name" value="DUF1290"/>
</dbReference>
<proteinExistence type="inferred from homology"/>
<dbReference type="GO" id="GO:0005886">
    <property type="term" value="C:plasma membrane"/>
    <property type="evidence" value="ECO:0007669"/>
    <property type="project" value="UniProtKB-SubCell"/>
</dbReference>
<evidence type="ECO:0000256" key="1">
    <source>
        <dbReference type="PIRNR" id="PIRNR018579"/>
    </source>
</evidence>
<sequence length="114" mass="12491">MMYLFIVGGLILGILIGVLSPLEIPPIYAKYTSVALLAALDSVFGGTRAALERIFNLSIFLTGFFSNSLLAALLVFLGNFVGIDLYYVALISFGLRLFQNTAAIRRLLLSRRTK</sequence>
<keyword evidence="1" id="KW-0472">Membrane</keyword>
<evidence type="ECO:0000313" key="2">
    <source>
        <dbReference type="EMBL" id="SUP39897.1"/>
    </source>
</evidence>
<keyword evidence="3" id="KW-1185">Reference proteome</keyword>
<dbReference type="Pfam" id="PF06947">
    <property type="entry name" value="DUF1290"/>
    <property type="match status" value="1"/>
</dbReference>
<dbReference type="RefSeq" id="WP_218564747.1">
    <property type="nucleotide sequence ID" value="NZ_UHIO01000001.1"/>
</dbReference>
<organism evidence="2 3">
    <name type="scientific">Veillonella criceti</name>
    <dbReference type="NCBI Taxonomy" id="103891"/>
    <lineage>
        <taxon>Bacteria</taxon>
        <taxon>Bacillati</taxon>
        <taxon>Bacillota</taxon>
        <taxon>Negativicutes</taxon>
        <taxon>Veillonellales</taxon>
        <taxon>Veillonellaceae</taxon>
        <taxon>Veillonella</taxon>
    </lineage>
</organism>
<dbReference type="PIRSF" id="PIRSF018579">
    <property type="entry name" value="Sbp"/>
    <property type="match status" value="1"/>
</dbReference>
<keyword evidence="1" id="KW-1003">Cell membrane</keyword>
<keyword evidence="1" id="KW-0812">Transmembrane</keyword>
<protein>
    <submittedName>
        <fullName evidence="2">Uncharacterized conserved protein (Small basic protein)</fullName>
    </submittedName>
</protein>
<dbReference type="Proteomes" id="UP000255367">
    <property type="component" value="Unassembled WGS sequence"/>
</dbReference>
<comment type="subcellular location">
    <subcellularLocation>
        <location evidence="1">Cell membrane</location>
        <topology evidence="1">Multi-pass membrane protein</topology>
    </subcellularLocation>
</comment>
<accession>A0A380NFN8</accession>
<evidence type="ECO:0000313" key="3">
    <source>
        <dbReference type="Proteomes" id="UP000255367"/>
    </source>
</evidence>
<comment type="similarity">
    <text evidence="1">Belongs to the sbp family.</text>
</comment>